<protein>
    <submittedName>
        <fullName evidence="2">Uncharacterized protein</fullName>
    </submittedName>
</protein>
<keyword evidence="1" id="KW-0472">Membrane</keyword>
<reference evidence="2 3" key="1">
    <citation type="submission" date="2020-08" db="EMBL/GenBank/DDBJ databases">
        <title>Genome public.</title>
        <authorList>
            <person name="Liu C."/>
            <person name="Sun Q."/>
        </authorList>
    </citation>
    <scope>NUCLEOTIDE SEQUENCE [LARGE SCALE GENOMIC DNA]</scope>
    <source>
        <strain evidence="2 3">3_YM_SP_D4_24.mj</strain>
    </source>
</reference>
<dbReference type="EMBL" id="JACRTP010000009">
    <property type="protein sequence ID" value="MBC8629879.1"/>
    <property type="molecule type" value="Genomic_DNA"/>
</dbReference>
<feature type="transmembrane region" description="Helical" evidence="1">
    <location>
        <begin position="12"/>
        <end position="36"/>
    </location>
</feature>
<dbReference type="RefSeq" id="WP_022303648.1">
    <property type="nucleotide sequence ID" value="NZ_DAWEHX010000056.1"/>
</dbReference>
<accession>A0ABR7PEM6</accession>
<keyword evidence="1" id="KW-1133">Transmembrane helix</keyword>
<gene>
    <name evidence="2" type="ORF">H8712_14940</name>
</gene>
<dbReference type="Proteomes" id="UP000661649">
    <property type="component" value="Unassembled WGS sequence"/>
</dbReference>
<evidence type="ECO:0000313" key="2">
    <source>
        <dbReference type="EMBL" id="MBC8629879.1"/>
    </source>
</evidence>
<keyword evidence="3" id="KW-1185">Reference proteome</keyword>
<keyword evidence="1" id="KW-0812">Transmembrane</keyword>
<evidence type="ECO:0000313" key="3">
    <source>
        <dbReference type="Proteomes" id="UP000661649"/>
    </source>
</evidence>
<organism evidence="2 3">
    <name type="scientific">Blautia stercoris</name>
    <dbReference type="NCBI Taxonomy" id="871664"/>
    <lineage>
        <taxon>Bacteria</taxon>
        <taxon>Bacillati</taxon>
        <taxon>Bacillota</taxon>
        <taxon>Clostridia</taxon>
        <taxon>Lachnospirales</taxon>
        <taxon>Lachnospiraceae</taxon>
        <taxon>Blautia</taxon>
    </lineage>
</organism>
<comment type="caution">
    <text evidence="2">The sequence shown here is derived from an EMBL/GenBank/DDBJ whole genome shotgun (WGS) entry which is preliminary data.</text>
</comment>
<proteinExistence type="predicted"/>
<evidence type="ECO:0000256" key="1">
    <source>
        <dbReference type="SAM" id="Phobius"/>
    </source>
</evidence>
<sequence length="50" mass="5250">MNEKVYKTMAGIGGGTLAIGIVVLVTGIVSGTMLIINGARLIKKKYELTI</sequence>
<name>A0ABR7PEM6_9FIRM</name>